<accession>W2J8G6</accession>
<dbReference type="Proteomes" id="UP000053864">
    <property type="component" value="Unassembled WGS sequence"/>
</dbReference>
<evidence type="ECO:0000313" key="3">
    <source>
        <dbReference type="Proteomes" id="UP000053864"/>
    </source>
</evidence>
<reference evidence="2 3" key="1">
    <citation type="submission" date="2013-11" db="EMBL/GenBank/DDBJ databases">
        <title>The Genome Sequence of Phytophthora parasitica CJ05E6.</title>
        <authorList>
            <consortium name="The Broad Institute Genomics Platform"/>
            <person name="Russ C."/>
            <person name="Tyler B."/>
            <person name="Panabieres F."/>
            <person name="Shan W."/>
            <person name="Tripathy S."/>
            <person name="Grunwald N."/>
            <person name="Machado M."/>
            <person name="Johnson C.S."/>
            <person name="Arredondo F."/>
            <person name="Hong C."/>
            <person name="Coffey M."/>
            <person name="Young S.K."/>
            <person name="Zeng Q."/>
            <person name="Gargeya S."/>
            <person name="Fitzgerald M."/>
            <person name="Abouelleil A."/>
            <person name="Alvarado L."/>
            <person name="Chapman S.B."/>
            <person name="Gainer-Dewar J."/>
            <person name="Goldberg J."/>
            <person name="Griggs A."/>
            <person name="Gujja S."/>
            <person name="Hansen M."/>
            <person name="Howarth C."/>
            <person name="Imamovic A."/>
            <person name="Ireland A."/>
            <person name="Larimer J."/>
            <person name="McCowan C."/>
            <person name="Murphy C."/>
            <person name="Pearson M."/>
            <person name="Poon T.W."/>
            <person name="Priest M."/>
            <person name="Roberts A."/>
            <person name="Saif S."/>
            <person name="Shea T."/>
            <person name="Sykes S."/>
            <person name="Wortman J."/>
            <person name="Nusbaum C."/>
            <person name="Birren B."/>
        </authorList>
    </citation>
    <scope>NUCLEOTIDE SEQUENCE [LARGE SCALE GENOMIC DNA]</scope>
    <source>
        <strain evidence="2 3">CJ05E6</strain>
    </source>
</reference>
<dbReference type="AlphaFoldDB" id="W2J8G6"/>
<name>W2J8G6_PHYNI</name>
<gene>
    <name evidence="2" type="ORF">L916_06501</name>
</gene>
<feature type="compositionally biased region" description="Basic residues" evidence="1">
    <location>
        <begin position="35"/>
        <end position="48"/>
    </location>
</feature>
<feature type="region of interest" description="Disordered" evidence="1">
    <location>
        <begin position="17"/>
        <end position="56"/>
    </location>
</feature>
<organism evidence="2 3">
    <name type="scientific">Phytophthora nicotianae</name>
    <name type="common">Potato buckeye rot agent</name>
    <name type="synonym">Phytophthora parasitica</name>
    <dbReference type="NCBI Taxonomy" id="4792"/>
    <lineage>
        <taxon>Eukaryota</taxon>
        <taxon>Sar</taxon>
        <taxon>Stramenopiles</taxon>
        <taxon>Oomycota</taxon>
        <taxon>Peronosporomycetes</taxon>
        <taxon>Peronosporales</taxon>
        <taxon>Peronosporaceae</taxon>
        <taxon>Phytophthora</taxon>
    </lineage>
</organism>
<proteinExistence type="predicted"/>
<dbReference type="EMBL" id="KI672244">
    <property type="protein sequence ID" value="ETL42671.1"/>
    <property type="molecule type" value="Genomic_DNA"/>
</dbReference>
<evidence type="ECO:0000313" key="2">
    <source>
        <dbReference type="EMBL" id="ETL42671.1"/>
    </source>
</evidence>
<sequence length="56" mass="6592">MSGKLWRLYFKAATTTISDKGNNKRSRAPETDKALRKKPKKPTKKKNRNGLILWRY</sequence>
<evidence type="ECO:0000256" key="1">
    <source>
        <dbReference type="SAM" id="MobiDB-lite"/>
    </source>
</evidence>
<protein>
    <submittedName>
        <fullName evidence="2">Uncharacterized protein</fullName>
    </submittedName>
</protein>